<evidence type="ECO:0000256" key="1">
    <source>
        <dbReference type="SAM" id="Phobius"/>
    </source>
</evidence>
<dbReference type="Proteomes" id="UP001219525">
    <property type="component" value="Unassembled WGS sequence"/>
</dbReference>
<evidence type="ECO:0000313" key="3">
    <source>
        <dbReference type="Proteomes" id="UP001219525"/>
    </source>
</evidence>
<feature type="transmembrane region" description="Helical" evidence="1">
    <location>
        <begin position="113"/>
        <end position="136"/>
    </location>
</feature>
<gene>
    <name evidence="2" type="ORF">GGX14DRAFT_584103</name>
</gene>
<reference evidence="2" key="1">
    <citation type="submission" date="2023-03" db="EMBL/GenBank/DDBJ databases">
        <title>Massive genome expansion in bonnet fungi (Mycena s.s.) driven by repeated elements and novel gene families across ecological guilds.</title>
        <authorList>
            <consortium name="Lawrence Berkeley National Laboratory"/>
            <person name="Harder C.B."/>
            <person name="Miyauchi S."/>
            <person name="Viragh M."/>
            <person name="Kuo A."/>
            <person name="Thoen E."/>
            <person name="Andreopoulos B."/>
            <person name="Lu D."/>
            <person name="Skrede I."/>
            <person name="Drula E."/>
            <person name="Henrissat B."/>
            <person name="Morin E."/>
            <person name="Kohler A."/>
            <person name="Barry K."/>
            <person name="LaButti K."/>
            <person name="Morin E."/>
            <person name="Salamov A."/>
            <person name="Lipzen A."/>
            <person name="Mereny Z."/>
            <person name="Hegedus B."/>
            <person name="Baldrian P."/>
            <person name="Stursova M."/>
            <person name="Weitz H."/>
            <person name="Taylor A."/>
            <person name="Grigoriev I.V."/>
            <person name="Nagy L.G."/>
            <person name="Martin F."/>
            <person name="Kauserud H."/>
        </authorList>
    </citation>
    <scope>NUCLEOTIDE SEQUENCE</scope>
    <source>
        <strain evidence="2">9144</strain>
    </source>
</reference>
<evidence type="ECO:0000313" key="2">
    <source>
        <dbReference type="EMBL" id="KAJ7230642.1"/>
    </source>
</evidence>
<keyword evidence="1" id="KW-0472">Membrane</keyword>
<keyword evidence="1" id="KW-0812">Transmembrane</keyword>
<sequence length="320" mass="35449">MSASPFDLSLTLGPIINGAFFCVFFFGLICMQTISYFKAFPKDVMLIKCTLVYTVCICEGAYTMSVTDFGQIFTVLYTPWGLNAGVVVGSLIDHSVQAFLVARIYRVTKALQLSLFLWAVVAFLQGSSLTLAANAIQSDSIPIMSEKWGWLLEINLFGDAALDIVNACVLCFYLKSRSRSAFSQRNGTHNQYKVAPEDYIWATFYMAMPGSFMSALLANINHRRHISPPSSVVTSSAQSNGLEHAKTTIQFTRCTDWAKASCVYAQLRLDRVQPGLSLLVKGDQGQKHCRQAVSRRDRQLDPGKHISCYQLQGGWNDLAG</sequence>
<keyword evidence="3" id="KW-1185">Reference proteome</keyword>
<organism evidence="2 3">
    <name type="scientific">Mycena pura</name>
    <dbReference type="NCBI Taxonomy" id="153505"/>
    <lineage>
        <taxon>Eukaryota</taxon>
        <taxon>Fungi</taxon>
        <taxon>Dikarya</taxon>
        <taxon>Basidiomycota</taxon>
        <taxon>Agaricomycotina</taxon>
        <taxon>Agaricomycetes</taxon>
        <taxon>Agaricomycetidae</taxon>
        <taxon>Agaricales</taxon>
        <taxon>Marasmiineae</taxon>
        <taxon>Mycenaceae</taxon>
        <taxon>Mycena</taxon>
    </lineage>
</organism>
<dbReference type="PANTHER" id="PTHR40465">
    <property type="entry name" value="CHROMOSOME 1, WHOLE GENOME SHOTGUN SEQUENCE"/>
    <property type="match status" value="1"/>
</dbReference>
<accession>A0AAD6YVU9</accession>
<feature type="transmembrane region" description="Helical" evidence="1">
    <location>
        <begin position="44"/>
        <end position="62"/>
    </location>
</feature>
<comment type="caution">
    <text evidence="2">The sequence shown here is derived from an EMBL/GenBank/DDBJ whole genome shotgun (WGS) entry which is preliminary data.</text>
</comment>
<keyword evidence="1" id="KW-1133">Transmembrane helix</keyword>
<protein>
    <submittedName>
        <fullName evidence="2">Uncharacterized protein</fullName>
    </submittedName>
</protein>
<dbReference type="EMBL" id="JARJCW010000001">
    <property type="protein sequence ID" value="KAJ7230642.1"/>
    <property type="molecule type" value="Genomic_DNA"/>
</dbReference>
<name>A0AAD6YVU9_9AGAR</name>
<dbReference type="AlphaFoldDB" id="A0AAD6YVU9"/>
<proteinExistence type="predicted"/>
<feature type="transmembrane region" description="Helical" evidence="1">
    <location>
        <begin position="15"/>
        <end position="37"/>
    </location>
</feature>
<dbReference type="PANTHER" id="PTHR40465:SF1">
    <property type="entry name" value="DUF6534 DOMAIN-CONTAINING PROTEIN"/>
    <property type="match status" value="1"/>
</dbReference>